<dbReference type="EMBL" id="VGIY01000023">
    <property type="protein sequence ID" value="MBM3316582.1"/>
    <property type="molecule type" value="Genomic_DNA"/>
</dbReference>
<dbReference type="InterPro" id="IPR025857">
    <property type="entry name" value="MacB_PCD"/>
</dbReference>
<evidence type="ECO:0000313" key="3">
    <source>
        <dbReference type="EMBL" id="MBM3316582.1"/>
    </source>
</evidence>
<accession>A0A937X9C6</accession>
<gene>
    <name evidence="3" type="ORF">FJY75_01890</name>
</gene>
<feature type="domain" description="MacB-like periplasmic core" evidence="2">
    <location>
        <begin position="21"/>
        <end position="71"/>
    </location>
</feature>
<reference evidence="3" key="1">
    <citation type="submission" date="2019-03" db="EMBL/GenBank/DDBJ databases">
        <title>Lake Tanganyika Metagenome-Assembled Genomes (MAGs).</title>
        <authorList>
            <person name="Tran P."/>
        </authorList>
    </citation>
    <scope>NUCLEOTIDE SEQUENCE</scope>
    <source>
        <strain evidence="3">M_DeepCast_400m_m2_100</strain>
    </source>
</reference>
<dbReference type="Proteomes" id="UP000748308">
    <property type="component" value="Unassembled WGS sequence"/>
</dbReference>
<proteinExistence type="predicted"/>
<feature type="non-terminal residue" evidence="3">
    <location>
        <position position="81"/>
    </location>
</feature>
<sequence>MTIGDALRQSARAMLGHRQRSLLTMLGIAIGIAAVILLTSLGEGTRLYMLNQFAQFGTNLVSVNPGKVETSGVPGALGGTI</sequence>
<feature type="transmembrane region" description="Helical" evidence="1">
    <location>
        <begin position="21"/>
        <end position="41"/>
    </location>
</feature>
<name>A0A937X9C6_UNCEI</name>
<organism evidence="3 4">
    <name type="scientific">Eiseniibacteriota bacterium</name>
    <dbReference type="NCBI Taxonomy" id="2212470"/>
    <lineage>
        <taxon>Bacteria</taxon>
        <taxon>Candidatus Eiseniibacteriota</taxon>
    </lineage>
</organism>
<keyword evidence="1" id="KW-0812">Transmembrane</keyword>
<evidence type="ECO:0000259" key="2">
    <source>
        <dbReference type="Pfam" id="PF12704"/>
    </source>
</evidence>
<keyword evidence="1" id="KW-1133">Transmembrane helix</keyword>
<evidence type="ECO:0000313" key="4">
    <source>
        <dbReference type="Proteomes" id="UP000748308"/>
    </source>
</evidence>
<dbReference type="AlphaFoldDB" id="A0A937X9C6"/>
<comment type="caution">
    <text evidence="3">The sequence shown here is derived from an EMBL/GenBank/DDBJ whole genome shotgun (WGS) entry which is preliminary data.</text>
</comment>
<keyword evidence="1" id="KW-0472">Membrane</keyword>
<evidence type="ECO:0000256" key="1">
    <source>
        <dbReference type="SAM" id="Phobius"/>
    </source>
</evidence>
<dbReference type="Pfam" id="PF12704">
    <property type="entry name" value="MacB_PCD"/>
    <property type="match status" value="1"/>
</dbReference>
<protein>
    <submittedName>
        <fullName evidence="3">ABC transporter permease</fullName>
    </submittedName>
</protein>